<dbReference type="Pfam" id="PF24883">
    <property type="entry name" value="NPHP3_N"/>
    <property type="match status" value="1"/>
</dbReference>
<protein>
    <recommendedName>
        <fullName evidence="4">NACHT domain-containing protein</fullName>
    </recommendedName>
</protein>
<keyword evidence="2" id="KW-0040">ANK repeat</keyword>
<dbReference type="PROSITE" id="PS50837">
    <property type="entry name" value="NACHT"/>
    <property type="match status" value="1"/>
</dbReference>
<dbReference type="InterPro" id="IPR054471">
    <property type="entry name" value="GPIID_WHD"/>
</dbReference>
<sequence length="1289" mass="142681">MGCCCSKTSKAPRPQPGPQSYHAPASWRPEHEKKPTNKGPAPGTRVAPLPRPPGDVRYKYTADGTPWPQAMEAYRIGVRSGGRPDTESSLSPRQLPSPQPPSSGSPTTPSSTGTVVRKKNSEAPLRAEGKKRDPRQNRTLSFVACWWLSKSITPYTRAAFDAGKINRDALRPPAAVGTPPDQPQPASNHKSNSAHRKQIAAEALTQGIIPWSQRLTAGKIAGPPHGDAMTGTGTGALAPSHPTAVHQSLQDSLAGFRTVLTDEQRQTLENMNGIPDTQAVLVFTAGLDSINRRRKGKSTSSRLHSFLSSVGGFCNTMTKGRTNNVVDTYVSSNPEIAALVWGSMKLAMTVLANFMSYYDGAFVLMMKITELCPAVSEYGALYPDSMALQKSLSDFYASVIDCCKRLVEETQRSGFVHFFTKLTKSIDENFKSDLAKVQHCRDLVNSQVVLAKFQADLRHQQLQAEERQEAMKSRSRLFRFLSSAERSIEKQDNWQIRESRSESEKRRQRLLDSLSAHDFMRPYKQSNERRYGNTTDWVFKTSEFQRWLDGESTVLWCSGKIGSGKTVVASSVIQHILKAKGSLGCPVSFFFAQADDADSLDAETILRSILYQRLLNTNISEEMELKIRNTVSTSAFSDVLDLLREVIPAPQTSYIVLDGLDECNKENRKMVLKALSALASPNNNVRLFLSARSSLQEEVERYFPVIERLKLGHESTNEDIAAYIKGFIDERMDDGDLKVGDLSLLDEIQRVLTEGAQGMFLWVVFQLQDICSQHSDKDIRQTLNSLPKDLAETFQRILCRIDSRKHDAAAQNVFAWVAASKRPLSLEELREALAIYIGQQYTERDRFYNDMENIASWCGNLVQIDEESKLVQFAHSAVRAFLSEESSVHNLRGFHLNLRDIDHRLGELCVTYLDLNDFKTTLARRSRPVVVDPSRVVDTVLQPGSRKTAMLSKFAFKDARKHEVKLAASSSSSSTTSDLKAEHPFLNYASIHWLSHTKNFGKDLSKTWNQWKAMVVGNYKIAQTPWNGEFYHENTWDWAHRNRHYALIRVLVTHSEDGVRFRPHLPELVIDGDLVLIDALLEGYWPPEMLTGALNYASQGGNLEIVKRLLAANTDMNTYTYAGGYIALGAAASGGHLEVVKELLASYVDVSAEPADFGGTALQTAAGQGRLEIVKILLAAKVEVNAEPATIGGRTALQAAAEEGHLEIVETLLAAKADVNACPGEFEGRTALQAAAEQGHLEIVKMLLAAKADVNAYPGKFKGRTALQAAAENGHLEIVNLLKSAGAVE</sequence>
<feature type="domain" description="NACHT" evidence="4">
    <location>
        <begin position="553"/>
        <end position="694"/>
    </location>
</feature>
<evidence type="ECO:0000256" key="2">
    <source>
        <dbReference type="PROSITE-ProRule" id="PRU00023"/>
    </source>
</evidence>
<dbReference type="SUPFAM" id="SSF48403">
    <property type="entry name" value="Ankyrin repeat"/>
    <property type="match status" value="1"/>
</dbReference>
<dbReference type="InterPro" id="IPR027417">
    <property type="entry name" value="P-loop_NTPase"/>
</dbReference>
<dbReference type="Pfam" id="PF00023">
    <property type="entry name" value="Ank"/>
    <property type="match status" value="1"/>
</dbReference>
<dbReference type="PANTHER" id="PTHR10039:SF10">
    <property type="entry name" value="NACHT DOMAIN-CONTAINING PROTEIN"/>
    <property type="match status" value="1"/>
</dbReference>
<dbReference type="InterPro" id="IPR007111">
    <property type="entry name" value="NACHT_NTPase"/>
</dbReference>
<feature type="repeat" description="ANK" evidence="2">
    <location>
        <begin position="1227"/>
        <end position="1259"/>
    </location>
</feature>
<proteinExistence type="predicted"/>
<accession>A0ABQ8NJ00</accession>
<dbReference type="Pfam" id="PF12796">
    <property type="entry name" value="Ank_2"/>
    <property type="match status" value="2"/>
</dbReference>
<dbReference type="EMBL" id="JABSND010000102">
    <property type="protein sequence ID" value="KAI6297870.1"/>
    <property type="molecule type" value="Genomic_DNA"/>
</dbReference>
<keyword evidence="1" id="KW-0677">Repeat</keyword>
<evidence type="ECO:0000259" key="4">
    <source>
        <dbReference type="PROSITE" id="PS50837"/>
    </source>
</evidence>
<feature type="region of interest" description="Disordered" evidence="3">
    <location>
        <begin position="1"/>
        <end position="134"/>
    </location>
</feature>
<comment type="caution">
    <text evidence="5">The sequence shown here is derived from an EMBL/GenBank/DDBJ whole genome shotgun (WGS) entry which is preliminary data.</text>
</comment>
<evidence type="ECO:0000313" key="5">
    <source>
        <dbReference type="EMBL" id="KAI6297870.1"/>
    </source>
</evidence>
<dbReference type="Proteomes" id="UP001059893">
    <property type="component" value="Unassembled WGS sequence"/>
</dbReference>
<keyword evidence="6" id="KW-1185">Reference proteome</keyword>
<feature type="repeat" description="ANK" evidence="2">
    <location>
        <begin position="1157"/>
        <end position="1189"/>
    </location>
</feature>
<dbReference type="SUPFAM" id="SSF52540">
    <property type="entry name" value="P-loop containing nucleoside triphosphate hydrolases"/>
    <property type="match status" value="1"/>
</dbReference>
<dbReference type="InterPro" id="IPR056884">
    <property type="entry name" value="NPHP3-like_N"/>
</dbReference>
<dbReference type="Gene3D" id="3.40.50.300">
    <property type="entry name" value="P-loop containing nucleotide triphosphate hydrolases"/>
    <property type="match status" value="1"/>
</dbReference>
<dbReference type="PANTHER" id="PTHR10039">
    <property type="entry name" value="AMELOGENIN"/>
    <property type="match status" value="1"/>
</dbReference>
<reference evidence="5" key="1">
    <citation type="submission" date="2021-01" db="EMBL/GenBank/DDBJ databases">
        <title>Deciphering the adaptive evolutionary patterns associated with biogeogrpahic diversity in the finger millet blast pathogen Magnaporthe oryzae in Eastern Africa.</title>
        <authorList>
            <person name="Onyema G."/>
            <person name="Shittu T.A."/>
            <person name="Dodsworth S."/>
            <person name="Devilliers S."/>
            <person name="Muthumeenakshi S."/>
            <person name="Sreenivasaprasad S."/>
        </authorList>
    </citation>
    <scope>NUCLEOTIDE SEQUENCE</scope>
    <source>
        <strain evidence="5">D15/s37</strain>
    </source>
</reference>
<feature type="repeat" description="ANK" evidence="2">
    <location>
        <begin position="1262"/>
        <end position="1289"/>
    </location>
</feature>
<feature type="repeat" description="ANK" evidence="2">
    <location>
        <begin position="1192"/>
        <end position="1224"/>
    </location>
</feature>
<feature type="compositionally biased region" description="Basic and acidic residues" evidence="3">
    <location>
        <begin position="119"/>
        <end position="134"/>
    </location>
</feature>
<dbReference type="InterPro" id="IPR036770">
    <property type="entry name" value="Ankyrin_rpt-contain_sf"/>
</dbReference>
<feature type="compositionally biased region" description="Low complexity" evidence="3">
    <location>
        <begin position="104"/>
        <end position="115"/>
    </location>
</feature>
<dbReference type="PROSITE" id="PS50088">
    <property type="entry name" value="ANK_REPEAT"/>
    <property type="match status" value="4"/>
</dbReference>
<feature type="region of interest" description="Disordered" evidence="3">
    <location>
        <begin position="170"/>
        <end position="197"/>
    </location>
</feature>
<dbReference type="PRINTS" id="PR01415">
    <property type="entry name" value="ANKYRIN"/>
</dbReference>
<dbReference type="Pfam" id="PF22939">
    <property type="entry name" value="WHD_GPIID"/>
    <property type="match status" value="1"/>
</dbReference>
<gene>
    <name evidence="5" type="ORF">MCOR33_005873</name>
</gene>
<evidence type="ECO:0000256" key="3">
    <source>
        <dbReference type="SAM" id="MobiDB-lite"/>
    </source>
</evidence>
<dbReference type="Gene3D" id="1.25.40.20">
    <property type="entry name" value="Ankyrin repeat-containing domain"/>
    <property type="match status" value="2"/>
</dbReference>
<dbReference type="InterPro" id="IPR056125">
    <property type="entry name" value="DUF7708"/>
</dbReference>
<dbReference type="InterPro" id="IPR002110">
    <property type="entry name" value="Ankyrin_rpt"/>
</dbReference>
<organism evidence="5 6">
    <name type="scientific">Pyricularia grisea</name>
    <name type="common">Crabgrass-specific blast fungus</name>
    <name type="synonym">Magnaporthe grisea</name>
    <dbReference type="NCBI Taxonomy" id="148305"/>
    <lineage>
        <taxon>Eukaryota</taxon>
        <taxon>Fungi</taxon>
        <taxon>Dikarya</taxon>
        <taxon>Ascomycota</taxon>
        <taxon>Pezizomycotina</taxon>
        <taxon>Sordariomycetes</taxon>
        <taxon>Sordariomycetidae</taxon>
        <taxon>Magnaporthales</taxon>
        <taxon>Pyriculariaceae</taxon>
        <taxon>Pyricularia</taxon>
    </lineage>
</organism>
<evidence type="ECO:0000256" key="1">
    <source>
        <dbReference type="ARBA" id="ARBA00022737"/>
    </source>
</evidence>
<dbReference type="Pfam" id="PF24809">
    <property type="entry name" value="DUF7708"/>
    <property type="match status" value="1"/>
</dbReference>
<dbReference type="PROSITE" id="PS50297">
    <property type="entry name" value="ANK_REP_REGION"/>
    <property type="match status" value="4"/>
</dbReference>
<dbReference type="SMART" id="SM00248">
    <property type="entry name" value="ANK"/>
    <property type="match status" value="6"/>
</dbReference>
<evidence type="ECO:0000313" key="6">
    <source>
        <dbReference type="Proteomes" id="UP001059893"/>
    </source>
</evidence>
<name>A0ABQ8NJ00_PYRGI</name>